<dbReference type="OrthoDB" id="445589at2"/>
<reference evidence="10 11" key="1">
    <citation type="submission" date="2019-04" db="EMBL/GenBank/DDBJ databases">
        <authorList>
            <person name="Feng G."/>
            <person name="Zhang J."/>
            <person name="Zhu H."/>
        </authorList>
    </citation>
    <scope>NUCLEOTIDE SEQUENCE [LARGE SCALE GENOMIC DNA]</scope>
    <source>
        <strain evidence="10 11">92R-1</strain>
    </source>
</reference>
<dbReference type="PANTHER" id="PTHR33281">
    <property type="entry name" value="UPF0187 PROTEIN YNEE"/>
    <property type="match status" value="1"/>
</dbReference>
<evidence type="ECO:0008006" key="12">
    <source>
        <dbReference type="Google" id="ProtNLM"/>
    </source>
</evidence>
<dbReference type="Proteomes" id="UP000298337">
    <property type="component" value="Unassembled WGS sequence"/>
</dbReference>
<keyword evidence="4 9" id="KW-0812">Transmembrane</keyword>
<dbReference type="Pfam" id="PF25539">
    <property type="entry name" value="Bestrophin_2"/>
    <property type="match status" value="1"/>
</dbReference>
<evidence type="ECO:0000256" key="5">
    <source>
        <dbReference type="ARBA" id="ARBA00022989"/>
    </source>
</evidence>
<dbReference type="GO" id="GO:0005254">
    <property type="term" value="F:chloride channel activity"/>
    <property type="evidence" value="ECO:0007669"/>
    <property type="project" value="InterPro"/>
</dbReference>
<keyword evidence="2" id="KW-0813">Transport</keyword>
<feature type="transmembrane region" description="Helical" evidence="9">
    <location>
        <begin position="43"/>
        <end position="62"/>
    </location>
</feature>
<proteinExistence type="inferred from homology"/>
<evidence type="ECO:0000256" key="1">
    <source>
        <dbReference type="ARBA" id="ARBA00004651"/>
    </source>
</evidence>
<evidence type="ECO:0000256" key="9">
    <source>
        <dbReference type="SAM" id="Phobius"/>
    </source>
</evidence>
<keyword evidence="7 9" id="KW-0472">Membrane</keyword>
<evidence type="ECO:0000256" key="2">
    <source>
        <dbReference type="ARBA" id="ARBA00022448"/>
    </source>
</evidence>
<feature type="transmembrane region" description="Helical" evidence="9">
    <location>
        <begin position="208"/>
        <end position="225"/>
    </location>
</feature>
<keyword evidence="6" id="KW-0406">Ion transport</keyword>
<dbReference type="AlphaFoldDB" id="A0A4Z0P711"/>
<evidence type="ECO:0000256" key="8">
    <source>
        <dbReference type="ARBA" id="ARBA00034708"/>
    </source>
</evidence>
<evidence type="ECO:0000256" key="6">
    <source>
        <dbReference type="ARBA" id="ARBA00023065"/>
    </source>
</evidence>
<keyword evidence="5 9" id="KW-1133">Transmembrane helix</keyword>
<sequence>MLLDTRLPVRYIFRDILPDIIRVFFISVIFQLLKQFLAQDIPLIPLQLPTVLGGSISLLLAFKISQSYDRWWEARKVWGAITNDSRTLVLQVRTFVADGAALPSELSIQAITYRQIAWCYSLGQALRGLDPMHCLDEFLSEPELAYIQGHANKPLALLDLHANQIKQLYQREAINSFQQVQLDDTQVRLCDAMGRAERIKSTVFPTSYRLMVYLFIYLFLITLSLGLVETIGPWEVPLLLGIATTYFLLERTARYLQDPFNNRPTDTPVTTIARNIEINLKQLLGDSKVPAPLAAEEYYRM</sequence>
<feature type="transmembrane region" description="Helical" evidence="9">
    <location>
        <begin position="20"/>
        <end position="37"/>
    </location>
</feature>
<evidence type="ECO:0000256" key="4">
    <source>
        <dbReference type="ARBA" id="ARBA00022692"/>
    </source>
</evidence>
<evidence type="ECO:0000313" key="10">
    <source>
        <dbReference type="EMBL" id="TGE08081.1"/>
    </source>
</evidence>
<dbReference type="EMBL" id="SRLA01000002">
    <property type="protein sequence ID" value="TGE08081.1"/>
    <property type="molecule type" value="Genomic_DNA"/>
</dbReference>
<evidence type="ECO:0000256" key="7">
    <source>
        <dbReference type="ARBA" id="ARBA00023136"/>
    </source>
</evidence>
<organism evidence="10 11">
    <name type="scientific">Hymenobacter fodinae</name>
    <dbReference type="NCBI Taxonomy" id="2510796"/>
    <lineage>
        <taxon>Bacteria</taxon>
        <taxon>Pseudomonadati</taxon>
        <taxon>Bacteroidota</taxon>
        <taxon>Cytophagia</taxon>
        <taxon>Cytophagales</taxon>
        <taxon>Hymenobacteraceae</taxon>
        <taxon>Hymenobacter</taxon>
    </lineage>
</organism>
<evidence type="ECO:0000313" key="11">
    <source>
        <dbReference type="Proteomes" id="UP000298337"/>
    </source>
</evidence>
<accession>A0A4Z0P711</accession>
<name>A0A4Z0P711_9BACT</name>
<dbReference type="GO" id="GO:0005886">
    <property type="term" value="C:plasma membrane"/>
    <property type="evidence" value="ECO:0007669"/>
    <property type="project" value="UniProtKB-SubCell"/>
</dbReference>
<dbReference type="RefSeq" id="WP_135433760.1">
    <property type="nucleotide sequence ID" value="NZ_SRLA01000002.1"/>
</dbReference>
<gene>
    <name evidence="10" type="ORF">EU556_10110</name>
</gene>
<keyword evidence="11" id="KW-1185">Reference proteome</keyword>
<comment type="caution">
    <text evidence="10">The sequence shown here is derived from an EMBL/GenBank/DDBJ whole genome shotgun (WGS) entry which is preliminary data.</text>
</comment>
<protein>
    <recommendedName>
        <fullName evidence="12">Bestrophin</fullName>
    </recommendedName>
</protein>
<keyword evidence="3" id="KW-1003">Cell membrane</keyword>
<dbReference type="InterPro" id="IPR044669">
    <property type="entry name" value="YneE/VCCN1/2-like"/>
</dbReference>
<comment type="subcellular location">
    <subcellularLocation>
        <location evidence="1">Cell membrane</location>
        <topology evidence="1">Multi-pass membrane protein</topology>
    </subcellularLocation>
</comment>
<comment type="similarity">
    <text evidence="8">Belongs to the anion channel-forming bestrophin (TC 1.A.46) family.</text>
</comment>
<dbReference type="PANTHER" id="PTHR33281:SF19">
    <property type="entry name" value="VOLTAGE-DEPENDENT ANION CHANNEL-FORMING PROTEIN YNEE"/>
    <property type="match status" value="1"/>
</dbReference>
<evidence type="ECO:0000256" key="3">
    <source>
        <dbReference type="ARBA" id="ARBA00022475"/>
    </source>
</evidence>